<dbReference type="Pfam" id="PF20253">
    <property type="entry name" value="DUF6604"/>
    <property type="match status" value="1"/>
</dbReference>
<dbReference type="PANTHER" id="PTHR38795">
    <property type="entry name" value="DUF6604 DOMAIN-CONTAINING PROTEIN"/>
    <property type="match status" value="1"/>
</dbReference>
<feature type="domain" description="DUF6604" evidence="2">
    <location>
        <begin position="63"/>
        <end position="200"/>
    </location>
</feature>
<evidence type="ECO:0000259" key="2">
    <source>
        <dbReference type="Pfam" id="PF20253"/>
    </source>
</evidence>
<sequence length="243" mass="26564">MFATTVPPHPLCPAKHFSHIYRPSNSWSGSIYSRTSFIMVINTSNGIIQSSADAEKHAPVTINTTRRSTVSEIVSMSRLIAKNVKPIPSAVFQLFQAVIKARSSVYAAFQQIVNEKPDPEIERSNATHKHFIDALTEAYDSLGGNLQDPSNVSPVGEEVDDESIFQNQFSSLTLGNAQDDDDVSSGDDTHPTKARPQKNKIGKGKKAKRGKKPKQKPASECIVEAPLADIPIESYPSSRTKMA</sequence>
<proteinExistence type="predicted"/>
<dbReference type="AlphaFoldDB" id="A0A9W8XYU5"/>
<feature type="compositionally biased region" description="Basic residues" evidence="1">
    <location>
        <begin position="192"/>
        <end position="215"/>
    </location>
</feature>
<keyword evidence="4" id="KW-1185">Reference proteome</keyword>
<comment type="caution">
    <text evidence="3">The sequence shown here is derived from an EMBL/GenBank/DDBJ whole genome shotgun (WGS) entry which is preliminary data.</text>
</comment>
<dbReference type="EMBL" id="JAPEUY010000022">
    <property type="protein sequence ID" value="KAJ4361865.1"/>
    <property type="molecule type" value="Genomic_DNA"/>
</dbReference>
<evidence type="ECO:0000313" key="4">
    <source>
        <dbReference type="Proteomes" id="UP001140560"/>
    </source>
</evidence>
<accession>A0A9W8XYU5</accession>
<feature type="region of interest" description="Disordered" evidence="1">
    <location>
        <begin position="175"/>
        <end position="243"/>
    </location>
</feature>
<evidence type="ECO:0000313" key="3">
    <source>
        <dbReference type="EMBL" id="KAJ4361865.1"/>
    </source>
</evidence>
<reference evidence="3" key="1">
    <citation type="submission" date="2022-10" db="EMBL/GenBank/DDBJ databases">
        <title>Tapping the CABI collections for fungal endophytes: first genome assemblies for Collariella, Neodidymelliopsis, Ascochyta clinopodiicola, Didymella pomorum, Didymosphaeria variabile, Neocosmospora piperis and Neocucurbitaria cava.</title>
        <authorList>
            <person name="Hill R."/>
        </authorList>
    </citation>
    <scope>NUCLEOTIDE SEQUENCE</scope>
    <source>
        <strain evidence="3">IMI 356814</strain>
    </source>
</reference>
<dbReference type="OrthoDB" id="5339038at2759"/>
<protein>
    <recommendedName>
        <fullName evidence="2">DUF6604 domain-containing protein</fullName>
    </recommendedName>
</protein>
<evidence type="ECO:0000256" key="1">
    <source>
        <dbReference type="SAM" id="MobiDB-lite"/>
    </source>
</evidence>
<dbReference type="Proteomes" id="UP001140560">
    <property type="component" value="Unassembled WGS sequence"/>
</dbReference>
<name>A0A9W8XYU5_9PLEO</name>
<dbReference type="InterPro" id="IPR046539">
    <property type="entry name" value="DUF6604"/>
</dbReference>
<gene>
    <name evidence="3" type="ORF">N0V83_010806</name>
</gene>
<dbReference type="PANTHER" id="PTHR38795:SF1">
    <property type="entry name" value="DUF6604 DOMAIN-CONTAINING PROTEIN"/>
    <property type="match status" value="1"/>
</dbReference>
<organism evidence="3 4">
    <name type="scientific">Neocucurbitaria cava</name>
    <dbReference type="NCBI Taxonomy" id="798079"/>
    <lineage>
        <taxon>Eukaryota</taxon>
        <taxon>Fungi</taxon>
        <taxon>Dikarya</taxon>
        <taxon>Ascomycota</taxon>
        <taxon>Pezizomycotina</taxon>
        <taxon>Dothideomycetes</taxon>
        <taxon>Pleosporomycetidae</taxon>
        <taxon>Pleosporales</taxon>
        <taxon>Pleosporineae</taxon>
        <taxon>Cucurbitariaceae</taxon>
        <taxon>Neocucurbitaria</taxon>
    </lineage>
</organism>